<dbReference type="AlphaFoldDB" id="Q65AR3"/>
<keyword evidence="1" id="KW-0540">Nuclease</keyword>
<proteinExistence type="predicted"/>
<reference evidence="1" key="1">
    <citation type="journal article" date="2004" name="Infect. Immun.">
        <title>Structural organization of the pFra virulence-associated plasmid of rhamnose-positive Yersinia pestis.</title>
        <authorList>
            <person name="Golubov A."/>
            <person name="Neubauer H."/>
            <person name="Nolting C."/>
            <person name="Heesemann J."/>
            <person name="Rakin A."/>
        </authorList>
    </citation>
    <scope>NUCLEOTIDE SEQUENCE [LARGE SCALE GENOMIC DNA]</scope>
    <source>
        <plasmid evidence="1">pG8786</plasmid>
    </source>
</reference>
<dbReference type="GO" id="GO:0004519">
    <property type="term" value="F:endonuclease activity"/>
    <property type="evidence" value="ECO:0007669"/>
    <property type="project" value="UniProtKB-KW"/>
</dbReference>
<sequence>MEKDIMDETPVISAVRNAVRSLSGGISCEIQFDGLVMDDGVTPLFLPYTLSESDTSPLAKKILGGSGVGIQWWYRSVPRTRRVHRKIES</sequence>
<keyword evidence="1" id="KW-0378">Hydrolase</keyword>
<dbReference type="GO" id="GO:0004527">
    <property type="term" value="F:exonuclease activity"/>
    <property type="evidence" value="ECO:0007669"/>
    <property type="project" value="UniProtKB-KW"/>
</dbReference>
<dbReference type="EMBL" id="AJ698720">
    <property type="protein sequence ID" value="CAG27410.1"/>
    <property type="molecule type" value="Genomic_DNA"/>
</dbReference>
<accession>Q65AR3</accession>
<protein>
    <submittedName>
        <fullName evidence="1">Uncharacterized protein</fullName>
    </submittedName>
</protein>
<evidence type="ECO:0000313" key="1">
    <source>
        <dbReference type="EMBL" id="CAG27410.1"/>
    </source>
</evidence>
<organism evidence="1">
    <name type="scientific">Yersinia pestis</name>
    <dbReference type="NCBI Taxonomy" id="632"/>
    <lineage>
        <taxon>Bacteria</taxon>
        <taxon>Pseudomonadati</taxon>
        <taxon>Pseudomonadota</taxon>
        <taxon>Gammaproteobacteria</taxon>
        <taxon>Enterobacterales</taxon>
        <taxon>Yersiniaceae</taxon>
        <taxon>Yersinia</taxon>
    </lineage>
</organism>
<keyword evidence="1" id="KW-0255">Endonuclease</keyword>
<keyword evidence="1" id="KW-0614">Plasmid</keyword>
<name>Q65AR3_YERPE</name>
<keyword evidence="1" id="KW-0269">Exonuclease</keyword>
<geneLocation type="plasmid" evidence="1">
    <name>pG8786</name>
</geneLocation>
<keyword evidence="1" id="KW-0449">Lipoprotein</keyword>